<accession>A0A9W6HLD9</accession>
<reference evidence="9" key="2">
    <citation type="submission" date="2023-01" db="EMBL/GenBank/DDBJ databases">
        <authorList>
            <person name="Sun Q."/>
            <person name="Evtushenko L."/>
        </authorList>
    </citation>
    <scope>NUCLEOTIDE SEQUENCE</scope>
    <source>
        <strain evidence="9">VKM Ac-1940</strain>
    </source>
</reference>
<dbReference type="InterPro" id="IPR036458">
    <property type="entry name" value="Na:dicarbo_symporter_sf"/>
</dbReference>
<name>A0A9W6HLD9_9MICO</name>
<evidence type="ECO:0000313" key="9">
    <source>
        <dbReference type="EMBL" id="GLJ94554.1"/>
    </source>
</evidence>
<dbReference type="EMBL" id="BSER01000002">
    <property type="protein sequence ID" value="GLJ94554.1"/>
    <property type="molecule type" value="Genomic_DNA"/>
</dbReference>
<gene>
    <name evidence="9" type="ORF">GCM10017591_06150</name>
</gene>
<evidence type="ECO:0000256" key="8">
    <source>
        <dbReference type="SAM" id="Phobius"/>
    </source>
</evidence>
<feature type="transmembrane region" description="Helical" evidence="8">
    <location>
        <begin position="444"/>
        <end position="471"/>
    </location>
</feature>
<feature type="transmembrane region" description="Helical" evidence="8">
    <location>
        <begin position="146"/>
        <end position="165"/>
    </location>
</feature>
<dbReference type="GO" id="GO:0015293">
    <property type="term" value="F:symporter activity"/>
    <property type="evidence" value="ECO:0007669"/>
    <property type="project" value="UniProtKB-KW"/>
</dbReference>
<feature type="transmembrane region" description="Helical" evidence="8">
    <location>
        <begin position="185"/>
        <end position="206"/>
    </location>
</feature>
<organism evidence="9 10">
    <name type="scientific">Microbacterium dextranolyticum</name>
    <dbReference type="NCBI Taxonomy" id="36806"/>
    <lineage>
        <taxon>Bacteria</taxon>
        <taxon>Bacillati</taxon>
        <taxon>Actinomycetota</taxon>
        <taxon>Actinomycetes</taxon>
        <taxon>Micrococcales</taxon>
        <taxon>Microbacteriaceae</taxon>
        <taxon>Microbacterium</taxon>
    </lineage>
</organism>
<feature type="transmembrane region" description="Helical" evidence="8">
    <location>
        <begin position="260"/>
        <end position="281"/>
    </location>
</feature>
<keyword evidence="3" id="KW-1003">Cell membrane</keyword>
<dbReference type="InterPro" id="IPR001991">
    <property type="entry name" value="Na-dicarboxylate_symporter"/>
</dbReference>
<dbReference type="Proteomes" id="UP001142291">
    <property type="component" value="Unassembled WGS sequence"/>
</dbReference>
<reference evidence="9" key="1">
    <citation type="journal article" date="2014" name="Int. J. Syst. Evol. Microbiol.">
        <title>Complete genome sequence of Corynebacterium casei LMG S-19264T (=DSM 44701T), isolated from a smear-ripened cheese.</title>
        <authorList>
            <consortium name="US DOE Joint Genome Institute (JGI-PGF)"/>
            <person name="Walter F."/>
            <person name="Albersmeier A."/>
            <person name="Kalinowski J."/>
            <person name="Ruckert C."/>
        </authorList>
    </citation>
    <scope>NUCLEOTIDE SEQUENCE</scope>
    <source>
        <strain evidence="9">VKM Ac-1940</strain>
    </source>
</reference>
<evidence type="ECO:0000256" key="4">
    <source>
        <dbReference type="ARBA" id="ARBA00022692"/>
    </source>
</evidence>
<dbReference type="SUPFAM" id="SSF118215">
    <property type="entry name" value="Proton glutamate symport protein"/>
    <property type="match status" value="1"/>
</dbReference>
<dbReference type="PRINTS" id="PR00173">
    <property type="entry name" value="EDTRNSPORT"/>
</dbReference>
<protein>
    <submittedName>
        <fullName evidence="9">Sodium:proton antiporter</fullName>
    </submittedName>
</protein>
<keyword evidence="2" id="KW-0813">Transport</keyword>
<keyword evidence="5 8" id="KW-1133">Transmembrane helix</keyword>
<evidence type="ECO:0000313" key="10">
    <source>
        <dbReference type="Proteomes" id="UP001142291"/>
    </source>
</evidence>
<comment type="caution">
    <text evidence="9">The sequence shown here is derived from an EMBL/GenBank/DDBJ whole genome shotgun (WGS) entry which is preliminary data.</text>
</comment>
<evidence type="ECO:0000256" key="2">
    <source>
        <dbReference type="ARBA" id="ARBA00022448"/>
    </source>
</evidence>
<dbReference type="GO" id="GO:0006835">
    <property type="term" value="P:dicarboxylic acid transport"/>
    <property type="evidence" value="ECO:0007669"/>
    <property type="project" value="TreeGrafter"/>
</dbReference>
<keyword evidence="6 8" id="KW-0472">Membrane</keyword>
<dbReference type="Pfam" id="PF00375">
    <property type="entry name" value="SDF"/>
    <property type="match status" value="1"/>
</dbReference>
<evidence type="ECO:0000256" key="3">
    <source>
        <dbReference type="ARBA" id="ARBA00022475"/>
    </source>
</evidence>
<dbReference type="AlphaFoldDB" id="A0A9W6HLD9"/>
<comment type="subcellular location">
    <subcellularLocation>
        <location evidence="1">Cell membrane</location>
        <topology evidence="1">Multi-pass membrane protein</topology>
    </subcellularLocation>
</comment>
<evidence type="ECO:0000256" key="1">
    <source>
        <dbReference type="ARBA" id="ARBA00004651"/>
    </source>
</evidence>
<keyword evidence="4 8" id="KW-0812">Transmembrane</keyword>
<feature type="transmembrane region" description="Helical" evidence="8">
    <location>
        <begin position="302"/>
        <end position="326"/>
    </location>
</feature>
<dbReference type="Gene3D" id="1.10.3860.10">
    <property type="entry name" value="Sodium:dicarboxylate symporter"/>
    <property type="match status" value="1"/>
</dbReference>
<feature type="compositionally biased region" description="Acidic residues" evidence="7">
    <location>
        <begin position="532"/>
        <end position="542"/>
    </location>
</feature>
<proteinExistence type="predicted"/>
<sequence>MSVVPIGGGAHLRFVTWGDTKRGRPTVAAAQNPSGMLALRVRLSRCVASRRVRRSGSYRRRGRIPPRPCPTGIRRLRRNTLMSSTPPTAPAARPPRPKKPFYRSFGFQITVALIAGILLGILALNLGPDAAGKDNGLTATLSTIGTAYVTLLKAAVVPLIFLAIVASITQLRNVTNAARLAGQTLLWFGITALIAVTIGIVLGITIQPGNRVAHDQLTTADPYTVGTWWNFLKGLIPQNAFGLTVSSSANATTGAISSTVGFNILQVIVISVAIGVAALKVGKRAEPFVAFTQSSLKIVQRVLWWIIRIAPLGTLGLIASAVVEYGTDKLLALVWFVVAVYVGLVLVLFVVYPILVKSHGLSVRQYFSGVWPAVQLGFVSRSSIGTLPLTQRVTERNLGVPREYASFAVPLGATTKMDGCAAIYPAIAAIFVAQFFGVELNVVSYLLIALVSVVGSAATAGTTGATVMLTLTLSTLGLPLEGVGLLLAIDPILDMGRTAVNVAGQALVPTIVAKREGILDRTLYDAPRDGEPFADDSDDDADPSPADAVDDGIRTESARA</sequence>
<evidence type="ECO:0000256" key="7">
    <source>
        <dbReference type="SAM" id="MobiDB-lite"/>
    </source>
</evidence>
<feature type="region of interest" description="Disordered" evidence="7">
    <location>
        <begin position="523"/>
        <end position="560"/>
    </location>
</feature>
<dbReference type="PANTHER" id="PTHR42865">
    <property type="entry name" value="PROTON/GLUTAMATE-ASPARTATE SYMPORTER"/>
    <property type="match status" value="1"/>
</dbReference>
<evidence type="ECO:0000256" key="6">
    <source>
        <dbReference type="ARBA" id="ARBA00023136"/>
    </source>
</evidence>
<feature type="transmembrane region" description="Helical" evidence="8">
    <location>
        <begin position="332"/>
        <end position="355"/>
    </location>
</feature>
<dbReference type="PANTHER" id="PTHR42865:SF7">
    <property type="entry name" value="PROTON_GLUTAMATE-ASPARTATE SYMPORTER"/>
    <property type="match status" value="1"/>
</dbReference>
<keyword evidence="10" id="KW-1185">Reference proteome</keyword>
<feature type="transmembrane region" description="Helical" evidence="8">
    <location>
        <begin position="105"/>
        <end position="126"/>
    </location>
</feature>
<dbReference type="GO" id="GO:0005886">
    <property type="term" value="C:plasma membrane"/>
    <property type="evidence" value="ECO:0007669"/>
    <property type="project" value="UniProtKB-SubCell"/>
</dbReference>
<feature type="compositionally biased region" description="Basic and acidic residues" evidence="7">
    <location>
        <begin position="551"/>
        <end position="560"/>
    </location>
</feature>
<evidence type="ECO:0000256" key="5">
    <source>
        <dbReference type="ARBA" id="ARBA00022989"/>
    </source>
</evidence>